<dbReference type="Pfam" id="PF14856">
    <property type="entry name" value="Hce2"/>
    <property type="match status" value="1"/>
</dbReference>
<gene>
    <name evidence="2" type="ORF">E0Z10_g1625</name>
</gene>
<reference evidence="2 3" key="1">
    <citation type="submission" date="2019-03" db="EMBL/GenBank/DDBJ databases">
        <title>Draft genome sequence of Xylaria hypoxylon DSM 108379, a ubiquitous saprotrophic-parasitic fungi on hardwood.</title>
        <authorList>
            <person name="Buettner E."/>
            <person name="Leonhardt S."/>
            <person name="Gebauer A.M."/>
            <person name="Liers C."/>
            <person name="Hofrichter M."/>
            <person name="Kellner H."/>
        </authorList>
    </citation>
    <scope>NUCLEOTIDE SEQUENCE [LARGE SCALE GENOMIC DNA]</scope>
    <source>
        <strain evidence="2 3">DSM 108379</strain>
    </source>
</reference>
<accession>A0A4Z0Z6S7</accession>
<dbReference type="OrthoDB" id="4691022at2759"/>
<protein>
    <recommendedName>
        <fullName evidence="1">Ecp2 effector protein-like domain-containing protein</fullName>
    </recommendedName>
</protein>
<evidence type="ECO:0000313" key="2">
    <source>
        <dbReference type="EMBL" id="TGJ87185.1"/>
    </source>
</evidence>
<comment type="caution">
    <text evidence="2">The sequence shown here is derived from an EMBL/GenBank/DDBJ whole genome shotgun (WGS) entry which is preliminary data.</text>
</comment>
<evidence type="ECO:0000313" key="3">
    <source>
        <dbReference type="Proteomes" id="UP000297716"/>
    </source>
</evidence>
<feature type="domain" description="Ecp2 effector protein-like" evidence="1">
    <location>
        <begin position="35"/>
        <end position="138"/>
    </location>
</feature>
<dbReference type="AlphaFoldDB" id="A0A4Z0Z6S7"/>
<dbReference type="Proteomes" id="UP000297716">
    <property type="component" value="Unassembled WGS sequence"/>
</dbReference>
<evidence type="ECO:0000259" key="1">
    <source>
        <dbReference type="Pfam" id="PF14856"/>
    </source>
</evidence>
<proteinExistence type="predicted"/>
<sequence length="158" mass="17052">MRVVSFKSIAILALSKIAHSEHTFAPLHNLDQGLCDDTTWQNETNSASALVSDCTGIVSQLTSQKEEGFYLQGWNDDSTDEYLGLATSGTCIFGAKVINNNKAPPVIANFDIIDILNDAVLNSFVVEGRVGASGSMHCRASCGANTEPQEIGWKIYTH</sequence>
<dbReference type="EMBL" id="SKBN01000017">
    <property type="protein sequence ID" value="TGJ87185.1"/>
    <property type="molecule type" value="Genomic_DNA"/>
</dbReference>
<dbReference type="InterPro" id="IPR029226">
    <property type="entry name" value="Ecp2-like"/>
</dbReference>
<keyword evidence="3" id="KW-1185">Reference proteome</keyword>
<name>A0A4Z0Z6S7_9PEZI</name>
<dbReference type="STRING" id="37992.A0A4Z0Z6S7"/>
<organism evidence="2 3">
    <name type="scientific">Xylaria hypoxylon</name>
    <dbReference type="NCBI Taxonomy" id="37992"/>
    <lineage>
        <taxon>Eukaryota</taxon>
        <taxon>Fungi</taxon>
        <taxon>Dikarya</taxon>
        <taxon>Ascomycota</taxon>
        <taxon>Pezizomycotina</taxon>
        <taxon>Sordariomycetes</taxon>
        <taxon>Xylariomycetidae</taxon>
        <taxon>Xylariales</taxon>
        <taxon>Xylariaceae</taxon>
        <taxon>Xylaria</taxon>
    </lineage>
</organism>